<dbReference type="EMBL" id="LT984806">
    <property type="protein sequence ID" value="SPD45594.1"/>
    <property type="molecule type" value="Genomic_DNA"/>
</dbReference>
<name>A0A375GZU1_9BURK</name>
<accession>A0A375GZU1</accession>
<protein>
    <submittedName>
        <fullName evidence="2">Uncharacterized protein</fullName>
    </submittedName>
</protein>
<evidence type="ECO:0000313" key="4">
    <source>
        <dbReference type="Proteomes" id="UP000256710"/>
    </source>
</evidence>
<evidence type="ECO:0000313" key="2">
    <source>
        <dbReference type="EMBL" id="SPD45594.1"/>
    </source>
</evidence>
<keyword evidence="4" id="KW-1185">Reference proteome</keyword>
<dbReference type="EMBL" id="OFTC01000028">
    <property type="protein sequence ID" value="SOZ37016.1"/>
    <property type="molecule type" value="Genomic_DNA"/>
</dbReference>
<evidence type="ECO:0000313" key="3">
    <source>
        <dbReference type="Proteomes" id="UP000255168"/>
    </source>
</evidence>
<dbReference type="AlphaFoldDB" id="A0A375GZU1"/>
<dbReference type="Proteomes" id="UP000256710">
    <property type="component" value="Unassembled WGS sequence"/>
</dbReference>
<reference evidence="3 4" key="1">
    <citation type="submission" date="2018-01" db="EMBL/GenBank/DDBJ databases">
        <authorList>
            <person name="Clerissi C."/>
        </authorList>
    </citation>
    <scope>NUCLEOTIDE SEQUENCE [LARGE SCALE GENOMIC DNA]</scope>
    <source>
        <strain evidence="1">Cupriavidus taiwanensis STM 6082</strain>
        <strain evidence="2">Cupriavidus taiwanensis STM 6160</strain>
    </source>
</reference>
<proteinExistence type="predicted"/>
<evidence type="ECO:0000313" key="1">
    <source>
        <dbReference type="EMBL" id="SOZ37016.1"/>
    </source>
</evidence>
<gene>
    <name evidence="1" type="ORF">CBM2605_A60260</name>
    <name evidence="2" type="ORF">CBM2607_10531</name>
</gene>
<sequence length="285" mass="31783">MLLRTAMDSPGLGADAIVSAWALHVNLTRRGVPPCLRPDLTDELLDRSKELGTFANNMRYVSWLADLLWIASHHPNRDRPILYKGISPIKLPAPLTVSGATMGLRQAESDSPYERPPLEACKPETMTPHARLVRNWLAWHARVGDLWSKAHRLQPRKWAWNFALSHDETRELGYILSGSPEEERKALRQKGQAAKEVILKAAHAAPDKSGACTPEDVARRRFNLLRLHILAGRSGTRTARYAELVGGVDMVGPEGKPLTRQAIMSHLHHVKLLTGLPDDLKPDKC</sequence>
<organism evidence="2 3">
    <name type="scientific">Cupriavidus neocaledonicus</name>
    <dbReference type="NCBI Taxonomy" id="1040979"/>
    <lineage>
        <taxon>Bacteria</taxon>
        <taxon>Pseudomonadati</taxon>
        <taxon>Pseudomonadota</taxon>
        <taxon>Betaproteobacteria</taxon>
        <taxon>Burkholderiales</taxon>
        <taxon>Burkholderiaceae</taxon>
        <taxon>Cupriavidus</taxon>
    </lineage>
</organism>
<dbReference type="Proteomes" id="UP000255168">
    <property type="component" value="Chromosome I"/>
</dbReference>